<evidence type="ECO:0000313" key="11">
    <source>
        <dbReference type="Proteomes" id="UP000189580"/>
    </source>
</evidence>
<dbReference type="GeneID" id="30034875"/>
<evidence type="ECO:0000256" key="3">
    <source>
        <dbReference type="ARBA" id="ARBA00022679"/>
    </source>
</evidence>
<dbReference type="GO" id="GO:0000122">
    <property type="term" value="P:negative regulation of transcription by RNA polymerase II"/>
    <property type="evidence" value="ECO:0007669"/>
    <property type="project" value="EnsemblFungi"/>
</dbReference>
<dbReference type="GO" id="GO:0000785">
    <property type="term" value="C:chromatin"/>
    <property type="evidence" value="ECO:0007669"/>
    <property type="project" value="EnsemblFungi"/>
</dbReference>
<evidence type="ECO:0000256" key="5">
    <source>
        <dbReference type="ARBA" id="ARBA00022777"/>
    </source>
</evidence>
<evidence type="ECO:0000256" key="7">
    <source>
        <dbReference type="ARBA" id="ARBA00047899"/>
    </source>
</evidence>
<evidence type="ECO:0000256" key="2">
    <source>
        <dbReference type="ARBA" id="ARBA00022527"/>
    </source>
</evidence>
<dbReference type="EC" id="2.7.11.1" evidence="1"/>
<gene>
    <name evidence="10" type="primary">CHK1</name>
    <name evidence="10" type="ORF">AWJ20_2911</name>
</gene>
<dbReference type="SMART" id="SM00220">
    <property type="entry name" value="S_TKc"/>
    <property type="match status" value="1"/>
</dbReference>
<dbReference type="PANTHER" id="PTHR43895">
    <property type="entry name" value="CALCIUM/CALMODULIN-DEPENDENT PROTEIN KINASE KINASE-RELATED"/>
    <property type="match status" value="1"/>
</dbReference>
<evidence type="ECO:0000313" key="10">
    <source>
        <dbReference type="EMBL" id="ANB15285.1"/>
    </source>
</evidence>
<keyword evidence="11" id="KW-1185">Reference proteome</keyword>
<evidence type="ECO:0000256" key="6">
    <source>
        <dbReference type="ARBA" id="ARBA00022840"/>
    </source>
</evidence>
<keyword evidence="5 10" id="KW-0418">Kinase</keyword>
<dbReference type="PROSITE" id="PS50011">
    <property type="entry name" value="PROTEIN_KINASE_DOM"/>
    <property type="match status" value="1"/>
</dbReference>
<dbReference type="EMBL" id="CP014503">
    <property type="protein sequence ID" value="ANB15285.1"/>
    <property type="molecule type" value="Genomic_DNA"/>
</dbReference>
<dbReference type="SUPFAM" id="SSF56112">
    <property type="entry name" value="Protein kinase-like (PK-like)"/>
    <property type="match status" value="1"/>
</dbReference>
<comment type="catalytic activity">
    <reaction evidence="7">
        <text>L-threonyl-[protein] + ATP = O-phospho-L-threonyl-[protein] + ADP + H(+)</text>
        <dbReference type="Rhea" id="RHEA:46608"/>
        <dbReference type="Rhea" id="RHEA-COMP:11060"/>
        <dbReference type="Rhea" id="RHEA-COMP:11605"/>
        <dbReference type="ChEBI" id="CHEBI:15378"/>
        <dbReference type="ChEBI" id="CHEBI:30013"/>
        <dbReference type="ChEBI" id="CHEBI:30616"/>
        <dbReference type="ChEBI" id="CHEBI:61977"/>
        <dbReference type="ChEBI" id="CHEBI:456216"/>
        <dbReference type="EC" id="2.7.11.1"/>
    </reaction>
</comment>
<accession>A0A167FGX5</accession>
<organism evidence="10 11">
    <name type="scientific">Sugiyamaella lignohabitans</name>
    <dbReference type="NCBI Taxonomy" id="796027"/>
    <lineage>
        <taxon>Eukaryota</taxon>
        <taxon>Fungi</taxon>
        <taxon>Dikarya</taxon>
        <taxon>Ascomycota</taxon>
        <taxon>Saccharomycotina</taxon>
        <taxon>Dipodascomycetes</taxon>
        <taxon>Dipodascales</taxon>
        <taxon>Trichomonascaceae</taxon>
        <taxon>Sugiyamaella</taxon>
    </lineage>
</organism>
<proteinExistence type="predicted"/>
<sequence>MEYAEGGDLFDKIEPDVGVPEDVAHFYFQQLVNGVGFLHSKGVAHRDIKPENIMLDGNGNLKIGDFGLAGLFRSPDNGTVRKCNTCCGSPPYIAPEVIDGEYDADKVDIWSMGVVLFVLFAGITPWNEPLIDDSDFGEYVRENGRVTKGIWERIPLSPLSLLRGMMKLDAQSRYTIDDIRRHPWYTQPNRFVGKDGSCGDPVGLATELLKNLHIDLDVNNRSENKENVPLSSSRKRKRDEHLTEAVGRRALAFGSQPVDILLANTQAPDIYFSQQQVSALDEEDTRAIYNQIAQDPVQLQFLVKKGVIPLSLSQRATKFNDLLPVSRFTRFYSEMTIETLIPVIVAGLQQLNAKVPEVDAMAASYKNSTPSIPFTAVDRKAMGLGGKIKLESHGQVIDVNFVKYKGDPLEWRYFFKRFIALRPDIVYIQEM</sequence>
<protein>
    <recommendedName>
        <fullName evidence="1">non-specific serine/threonine protein kinase</fullName>
        <ecNumber evidence="1">2.7.11.1</ecNumber>
    </recommendedName>
</protein>
<dbReference type="PANTHER" id="PTHR43895:SF32">
    <property type="entry name" value="SERINE_THREONINE-PROTEIN KINASE CHK1"/>
    <property type="match status" value="1"/>
</dbReference>
<dbReference type="GO" id="GO:0004674">
    <property type="term" value="F:protein serine/threonine kinase activity"/>
    <property type="evidence" value="ECO:0007669"/>
    <property type="project" value="UniProtKB-KW"/>
</dbReference>
<reference evidence="10 11" key="1">
    <citation type="submission" date="2016-02" db="EMBL/GenBank/DDBJ databases">
        <title>Complete genome sequence and transcriptome regulation of the pentose utilising yeast Sugiyamaella lignohabitans.</title>
        <authorList>
            <person name="Bellasio M."/>
            <person name="Peymann A."/>
            <person name="Valli M."/>
            <person name="Sipitzky M."/>
            <person name="Graf A."/>
            <person name="Sauer M."/>
            <person name="Marx H."/>
            <person name="Mattanovich D."/>
        </authorList>
    </citation>
    <scope>NUCLEOTIDE SEQUENCE [LARGE SCALE GENOMIC DNA]</scope>
    <source>
        <strain evidence="10 11">CBS 10342</strain>
    </source>
</reference>
<dbReference type="GO" id="GO:0007095">
    <property type="term" value="P:mitotic G2 DNA damage checkpoint signaling"/>
    <property type="evidence" value="ECO:0007669"/>
    <property type="project" value="EnsemblFungi"/>
</dbReference>
<dbReference type="Gene3D" id="1.10.510.10">
    <property type="entry name" value="Transferase(Phosphotransferase) domain 1"/>
    <property type="match status" value="1"/>
</dbReference>
<evidence type="ECO:0000256" key="1">
    <source>
        <dbReference type="ARBA" id="ARBA00012513"/>
    </source>
</evidence>
<keyword evidence="3" id="KW-0808">Transferase</keyword>
<name>A0A167FGX5_9ASCO</name>
<keyword evidence="6" id="KW-0067">ATP-binding</keyword>
<feature type="domain" description="Protein kinase" evidence="9">
    <location>
        <begin position="1"/>
        <end position="185"/>
    </location>
</feature>
<keyword evidence="4" id="KW-0547">Nucleotide-binding</keyword>
<dbReference type="AlphaFoldDB" id="A0A167FGX5"/>
<dbReference type="GO" id="GO:0035861">
    <property type="term" value="C:site of double-strand break"/>
    <property type="evidence" value="ECO:0007669"/>
    <property type="project" value="EnsemblFungi"/>
</dbReference>
<dbReference type="InterPro" id="IPR000719">
    <property type="entry name" value="Prot_kinase_dom"/>
</dbReference>
<dbReference type="OrthoDB" id="539158at2759"/>
<evidence type="ECO:0000259" key="9">
    <source>
        <dbReference type="PROSITE" id="PS50011"/>
    </source>
</evidence>
<dbReference type="GO" id="GO:0005634">
    <property type="term" value="C:nucleus"/>
    <property type="evidence" value="ECO:0007669"/>
    <property type="project" value="EnsemblFungi"/>
</dbReference>
<dbReference type="GO" id="GO:0031297">
    <property type="term" value="P:replication fork processing"/>
    <property type="evidence" value="ECO:0007669"/>
    <property type="project" value="EnsemblFungi"/>
</dbReference>
<dbReference type="InterPro" id="IPR008271">
    <property type="entry name" value="Ser/Thr_kinase_AS"/>
</dbReference>
<dbReference type="GO" id="GO:0005524">
    <property type="term" value="F:ATP binding"/>
    <property type="evidence" value="ECO:0007669"/>
    <property type="project" value="UniProtKB-KW"/>
</dbReference>
<dbReference type="GO" id="GO:0051598">
    <property type="term" value="P:meiotic recombination checkpoint signaling"/>
    <property type="evidence" value="ECO:0007669"/>
    <property type="project" value="EnsemblFungi"/>
</dbReference>
<evidence type="ECO:0000256" key="4">
    <source>
        <dbReference type="ARBA" id="ARBA00022741"/>
    </source>
</evidence>
<keyword evidence="2 10" id="KW-0723">Serine/threonine-protein kinase</keyword>
<dbReference type="RefSeq" id="XP_018737762.1">
    <property type="nucleotide sequence ID" value="XM_018879889.1"/>
</dbReference>
<dbReference type="PROSITE" id="PS00108">
    <property type="entry name" value="PROTEIN_KINASE_ST"/>
    <property type="match status" value="1"/>
</dbReference>
<dbReference type="GO" id="GO:0005737">
    <property type="term" value="C:cytoplasm"/>
    <property type="evidence" value="ECO:0007669"/>
    <property type="project" value="EnsemblFungi"/>
</dbReference>
<dbReference type="Proteomes" id="UP000189580">
    <property type="component" value="Chromosome b"/>
</dbReference>
<comment type="catalytic activity">
    <reaction evidence="8">
        <text>L-seryl-[protein] + ATP = O-phospho-L-seryl-[protein] + ADP + H(+)</text>
        <dbReference type="Rhea" id="RHEA:17989"/>
        <dbReference type="Rhea" id="RHEA-COMP:9863"/>
        <dbReference type="Rhea" id="RHEA-COMP:11604"/>
        <dbReference type="ChEBI" id="CHEBI:15378"/>
        <dbReference type="ChEBI" id="CHEBI:29999"/>
        <dbReference type="ChEBI" id="CHEBI:30616"/>
        <dbReference type="ChEBI" id="CHEBI:83421"/>
        <dbReference type="ChEBI" id="CHEBI:456216"/>
        <dbReference type="EC" id="2.7.11.1"/>
    </reaction>
</comment>
<dbReference type="InterPro" id="IPR011009">
    <property type="entry name" value="Kinase-like_dom_sf"/>
</dbReference>
<dbReference type="Pfam" id="PF00069">
    <property type="entry name" value="Pkinase"/>
    <property type="match status" value="1"/>
</dbReference>
<evidence type="ECO:0000256" key="8">
    <source>
        <dbReference type="ARBA" id="ARBA00048679"/>
    </source>
</evidence>
<dbReference type="KEGG" id="slb:AWJ20_2911"/>